<dbReference type="OrthoDB" id="1452260at2"/>
<sequence>MNYSNHNLRTDLQEWKNRLYRAPYAQFGNQLKYLLNNLDNNLQIKGLVQETINKHPYSDEDFDKQTERERRGLDMEFESEIHQTAYCYQFIKYIIAKSGNHNLHNLTIFSRRDFNDTKTKIVEDYISPIIYYLHDKLDKSNSTIYLLEKYKRRTEWFTKKELFEKYKTADKSYEQILEDDLRLFLFDQGIDYPFSTPTSASGRADIIGEIETDDPLVVEIKIFDRSKSYGKERIKDGFNQIVKYANDYNKDVGYLVIFNMDKAELNFNFTDNSNIFPPSIQFNNKIFYFVVINSANNETASKSGTIQEIEITEKELTKK</sequence>
<name>G2PQA6_ALLRU</name>
<dbReference type="KEGG" id="mrs:Murru_2576"/>
<protein>
    <submittedName>
        <fullName evidence="1">Uncharacterized protein</fullName>
    </submittedName>
</protein>
<keyword evidence="2" id="KW-1185">Reference proteome</keyword>
<dbReference type="EMBL" id="CP002999">
    <property type="protein sequence ID" value="AEM71612.1"/>
    <property type="molecule type" value="Genomic_DNA"/>
</dbReference>
<gene>
    <name evidence="1" type="ordered locus">Murru_2576</name>
</gene>
<dbReference type="RefSeq" id="WP_014033893.1">
    <property type="nucleotide sequence ID" value="NC_015945.1"/>
</dbReference>
<evidence type="ECO:0000313" key="2">
    <source>
        <dbReference type="Proteomes" id="UP000008908"/>
    </source>
</evidence>
<evidence type="ECO:0000313" key="1">
    <source>
        <dbReference type="EMBL" id="AEM71612.1"/>
    </source>
</evidence>
<organism evidence="1 2">
    <name type="scientific">Allomuricauda ruestringensis (strain DSM 13258 / CIP 107369 / LMG 19739 / B1)</name>
    <name type="common">Muricauda ruestringensis</name>
    <dbReference type="NCBI Taxonomy" id="886377"/>
    <lineage>
        <taxon>Bacteria</taxon>
        <taxon>Pseudomonadati</taxon>
        <taxon>Bacteroidota</taxon>
        <taxon>Flavobacteriia</taxon>
        <taxon>Flavobacteriales</taxon>
        <taxon>Flavobacteriaceae</taxon>
        <taxon>Flagellimonas</taxon>
    </lineage>
</organism>
<proteinExistence type="predicted"/>
<dbReference type="Proteomes" id="UP000008908">
    <property type="component" value="Chromosome"/>
</dbReference>
<dbReference type="HOGENOM" id="CLU_071286_0_0_10"/>
<accession>G2PQA6</accession>
<dbReference type="eggNOG" id="ENOG502ZAK0">
    <property type="taxonomic scope" value="Bacteria"/>
</dbReference>
<reference evidence="2" key="1">
    <citation type="submission" date="2011-08" db="EMBL/GenBank/DDBJ databases">
        <title>The complete genome of Muricauda ruestringensis DSM 13258.</title>
        <authorList>
            <person name="Lucas S."/>
            <person name="Han J."/>
            <person name="Lapidus A."/>
            <person name="Bruce D."/>
            <person name="Goodwin L."/>
            <person name="Pitluck S."/>
            <person name="Peters L."/>
            <person name="Kyrpides N."/>
            <person name="Mavromatis K."/>
            <person name="Ivanova N."/>
            <person name="Ovchinnikova G."/>
            <person name="Teshima H."/>
            <person name="Detter J.C."/>
            <person name="Tapia R."/>
            <person name="Han C."/>
            <person name="Land M."/>
            <person name="Hauser L."/>
            <person name="Markowitz V."/>
            <person name="Cheng J.-F."/>
            <person name="Hugenholtz P."/>
            <person name="Woyke T."/>
            <person name="Wu D."/>
            <person name="Spring S."/>
            <person name="Schroeder M."/>
            <person name="Brambilla E."/>
            <person name="Klenk H.-P."/>
            <person name="Eisen J.A."/>
        </authorList>
    </citation>
    <scope>NUCLEOTIDE SEQUENCE [LARGE SCALE GENOMIC DNA]</scope>
    <source>
        <strain evidence="2">DSM 13258 / LMG 19739 / B1</strain>
    </source>
</reference>
<dbReference type="AlphaFoldDB" id="G2PQA6"/>
<reference evidence="1 2" key="2">
    <citation type="journal article" date="2012" name="Stand. Genomic Sci.">
        <title>Complete genome sequence of the facultatively anaerobic, appendaged bacterium Muricauda ruestringensis type strain (B1(T)).</title>
        <authorList>
            <person name="Huntemann M."/>
            <person name="Teshima H."/>
            <person name="Lapidus A."/>
            <person name="Nolan M."/>
            <person name="Lucas S."/>
            <person name="Hammon N."/>
            <person name="Deshpande S."/>
            <person name="Cheng J.F."/>
            <person name="Tapia R."/>
            <person name="Goodwin L.A."/>
            <person name="Pitluck S."/>
            <person name="Liolios K."/>
            <person name="Pagani I."/>
            <person name="Ivanova N."/>
            <person name="Mavromatis K."/>
            <person name="Mikhailova N."/>
            <person name="Pati A."/>
            <person name="Chen A."/>
            <person name="Palaniappan K."/>
            <person name="Land M."/>
            <person name="Hauser L."/>
            <person name="Pan C."/>
            <person name="Brambilla E.M."/>
            <person name="Rohde M."/>
            <person name="Spring S."/>
            <person name="Goker M."/>
            <person name="Detter J.C."/>
            <person name="Bristow J."/>
            <person name="Eisen J.A."/>
            <person name="Markowitz V."/>
            <person name="Hugenholtz P."/>
            <person name="Kyrpides N.C."/>
            <person name="Klenk H.P."/>
            <person name="Woyke T."/>
        </authorList>
    </citation>
    <scope>NUCLEOTIDE SEQUENCE [LARGE SCALE GENOMIC DNA]</scope>
    <source>
        <strain evidence="2">DSM 13258 / LMG 19739 / B1</strain>
    </source>
</reference>